<gene>
    <name evidence="1" type="ordered locus">HCH_02907</name>
</gene>
<keyword evidence="2" id="KW-1185">Reference proteome</keyword>
<dbReference type="AlphaFoldDB" id="Q2SI43"/>
<sequence>MGFYDTASEALTDGMIHYWKVDEYGDLTDHVGSGLNAELFNPNDIYTEGQLNESLVETPLFRGRDVTYHDNTREGAIGYIFRPVTTSSTSFTNWTLRVRAYLKGLNDGGEWQYALLMRYIGIGVSDLNYPFGATQLEEVVGTSAISLNEWHDFTLVKDAAGLHLYVDGTFIGNVASDKVLDPYLAVFGGALGVSDDETHSSSANYYWNGIVDDVGVWSRALTSVEVGQLVGEQIVGDPPVIELGSYDLPLEITVGPATGSYSLPVEIDVTLDTGALSLPVRIDVYDVDSMTLPLAVNVYGDLNSTAWSFSLRMAGVDVSERIIGTISIEAEEDSARVAQFTFVPESGVIDPDQYLGAAVEVFYLEGGSEFRLFRGLVDVSEYSMGDGIFSLTCTDNRQEHIERLSVSMVDALGGAYSDHVFDGYTTITQYFEDVLSTIPASYDLDVNGVPVLSSWAPPAEHELIDSQYITDSVDVVLASRRDLLNEVKIFIDYRYPVLRERSHAYQWNAPFTFLEFLTTKNHTLPNRDMIEGAVSGTGWSLKGSVSYTLQPESGYISLGGGKGTNWIIDEQLRQYLALGANFVIATRWDQTLTERYALTVSAPAEIAAIGAITQSENIVLDFDNPVTEFDSFLVDPPGATSYVGLDKAWVLSDYDALQSAVNCAYRKAVKDILGSHRQNSVTFSMPINPVAERSDYMHLLSIQVEAKGKVRRVRHDLNLDTGAALTEIELACYRVKAQNADALYVLNEFSIGGAAAPIGLTILGNHIGGQQYSLVENDAWTGYVGNMTAPYVGSNLYNAKFAIATPEIPAATRDPLEYSFELSATVYIPQDLLTITV</sequence>
<protein>
    <recommendedName>
        <fullName evidence="3">LamG-like jellyroll fold domain-containing protein</fullName>
    </recommendedName>
</protein>
<dbReference type="EMBL" id="CP000155">
    <property type="protein sequence ID" value="ABC29681.1"/>
    <property type="molecule type" value="Genomic_DNA"/>
</dbReference>
<evidence type="ECO:0008006" key="3">
    <source>
        <dbReference type="Google" id="ProtNLM"/>
    </source>
</evidence>
<dbReference type="InterPro" id="IPR013320">
    <property type="entry name" value="ConA-like_dom_sf"/>
</dbReference>
<dbReference type="SUPFAM" id="SSF49899">
    <property type="entry name" value="Concanavalin A-like lectins/glucanases"/>
    <property type="match status" value="1"/>
</dbReference>
<dbReference type="Proteomes" id="UP000000238">
    <property type="component" value="Chromosome"/>
</dbReference>
<dbReference type="eggNOG" id="ENOG50335VC">
    <property type="taxonomic scope" value="Bacteria"/>
</dbReference>
<evidence type="ECO:0000313" key="1">
    <source>
        <dbReference type="EMBL" id="ABC29681.1"/>
    </source>
</evidence>
<dbReference type="STRING" id="349521.HCH_02907"/>
<name>Q2SI43_HAHCH</name>
<dbReference type="OrthoDB" id="6113780at2"/>
<organism evidence="1 2">
    <name type="scientific">Hahella chejuensis (strain KCTC 2396)</name>
    <dbReference type="NCBI Taxonomy" id="349521"/>
    <lineage>
        <taxon>Bacteria</taxon>
        <taxon>Pseudomonadati</taxon>
        <taxon>Pseudomonadota</taxon>
        <taxon>Gammaproteobacteria</taxon>
        <taxon>Oceanospirillales</taxon>
        <taxon>Hahellaceae</taxon>
        <taxon>Hahella</taxon>
    </lineage>
</organism>
<dbReference type="HOGENOM" id="CLU_339425_0_0_6"/>
<dbReference type="KEGG" id="hch:HCH_02907"/>
<accession>Q2SI43</accession>
<dbReference type="RefSeq" id="WP_011396750.1">
    <property type="nucleotide sequence ID" value="NC_007645.1"/>
</dbReference>
<dbReference type="Gene3D" id="2.60.120.200">
    <property type="match status" value="1"/>
</dbReference>
<reference evidence="1 2" key="1">
    <citation type="journal article" date="2005" name="Nucleic Acids Res.">
        <title>Genomic blueprint of Hahella chejuensis, a marine microbe producing an algicidal agent.</title>
        <authorList>
            <person name="Jeong H."/>
            <person name="Yim J.H."/>
            <person name="Lee C."/>
            <person name="Choi S.-H."/>
            <person name="Park Y.K."/>
            <person name="Yoon S.H."/>
            <person name="Hur C.-G."/>
            <person name="Kang H.-Y."/>
            <person name="Kim D."/>
            <person name="Lee H.H."/>
            <person name="Park K.H."/>
            <person name="Park S.-H."/>
            <person name="Park H.-S."/>
            <person name="Lee H.K."/>
            <person name="Oh T.K."/>
            <person name="Kim J.F."/>
        </authorList>
    </citation>
    <scope>NUCLEOTIDE SEQUENCE [LARGE SCALE GENOMIC DNA]</scope>
    <source>
        <strain evidence="1 2">KCTC 2396</strain>
    </source>
</reference>
<proteinExistence type="predicted"/>
<dbReference type="Pfam" id="PF13385">
    <property type="entry name" value="Laminin_G_3"/>
    <property type="match status" value="1"/>
</dbReference>
<evidence type="ECO:0000313" key="2">
    <source>
        <dbReference type="Proteomes" id="UP000000238"/>
    </source>
</evidence>